<keyword evidence="2" id="KW-1185">Reference proteome</keyword>
<evidence type="ECO:0000313" key="2">
    <source>
        <dbReference type="Proteomes" id="UP000027770"/>
    </source>
</evidence>
<organism evidence="1 2">
    <name type="scientific">Clostridium novyi B str. ATCC 27606</name>
    <dbReference type="NCBI Taxonomy" id="1443123"/>
    <lineage>
        <taxon>Bacteria</taxon>
        <taxon>Bacillati</taxon>
        <taxon>Bacillota</taxon>
        <taxon>Clostridia</taxon>
        <taxon>Eubacteriales</taxon>
        <taxon>Clostridiaceae</taxon>
        <taxon>Clostridium</taxon>
    </lineage>
</organism>
<name>A0AA40ITG5_CLONO</name>
<proteinExistence type="predicted"/>
<dbReference type="EMBL" id="JENW01000098">
    <property type="protein sequence ID" value="KEI15585.1"/>
    <property type="molecule type" value="Genomic_DNA"/>
</dbReference>
<sequence>MPTKGLPCATSFLPGASPINKTLQGIGPSPVIKPPVSSQLYFLTMFSILSLKKLFISIIKTSF</sequence>
<protein>
    <submittedName>
        <fullName evidence="1">Uncharacterized protein</fullName>
    </submittedName>
</protein>
<reference evidence="1 2" key="1">
    <citation type="submission" date="2014-02" db="EMBL/GenBank/DDBJ databases">
        <title>Plasmidome dynamics in the species complex Clostridium novyi sensu lato converts strains of independent lineages into distinctly different pathogens.</title>
        <authorList>
            <person name="Skarin H."/>
            <person name="Segerman B."/>
        </authorList>
    </citation>
    <scope>NUCLEOTIDE SEQUENCE [LARGE SCALE GENOMIC DNA]</scope>
    <source>
        <strain evidence="1 2">ATCC 27606</strain>
    </source>
</reference>
<evidence type="ECO:0000313" key="1">
    <source>
        <dbReference type="EMBL" id="KEI15585.1"/>
    </source>
</evidence>
<comment type="caution">
    <text evidence="1">The sequence shown here is derived from an EMBL/GenBank/DDBJ whole genome shotgun (WGS) entry which is preliminary data.</text>
</comment>
<dbReference type="AlphaFoldDB" id="A0AA40ITG5"/>
<accession>A0AA40ITG5</accession>
<dbReference type="Proteomes" id="UP000027770">
    <property type="component" value="Unassembled WGS sequence"/>
</dbReference>
<gene>
    <name evidence="1" type="ORF">Z959_12625</name>
</gene>